<evidence type="ECO:0000256" key="11">
    <source>
        <dbReference type="ARBA" id="ARBA00024615"/>
    </source>
</evidence>
<dbReference type="AlphaFoldDB" id="A0A4P9Y1A1"/>
<dbReference type="OrthoDB" id="18982at2759"/>
<evidence type="ECO:0000259" key="13">
    <source>
        <dbReference type="Pfam" id="PF16860"/>
    </source>
</evidence>
<evidence type="ECO:0000256" key="9">
    <source>
        <dbReference type="ARBA" id="ARBA00023136"/>
    </source>
</evidence>
<evidence type="ECO:0000256" key="1">
    <source>
        <dbReference type="ARBA" id="ARBA00004406"/>
    </source>
</evidence>
<feature type="compositionally biased region" description="Low complexity" evidence="12">
    <location>
        <begin position="120"/>
        <end position="129"/>
    </location>
</feature>
<feature type="compositionally biased region" description="Basic and acidic residues" evidence="12">
    <location>
        <begin position="496"/>
        <end position="506"/>
    </location>
</feature>
<dbReference type="GO" id="GO:0000045">
    <property type="term" value="P:autophagosome assembly"/>
    <property type="evidence" value="ECO:0007669"/>
    <property type="project" value="TreeGrafter"/>
</dbReference>
<keyword evidence="6" id="KW-0256">Endoplasmic reticulum</keyword>
<accession>A0A4P9Y1A1</accession>
<dbReference type="GO" id="GO:0061723">
    <property type="term" value="P:glycophagy"/>
    <property type="evidence" value="ECO:0007669"/>
    <property type="project" value="TreeGrafter"/>
</dbReference>
<feature type="compositionally biased region" description="Basic residues" evidence="12">
    <location>
        <begin position="528"/>
        <end position="538"/>
    </location>
</feature>
<evidence type="ECO:0000256" key="2">
    <source>
        <dbReference type="ARBA" id="ARBA00004623"/>
    </source>
</evidence>
<reference evidence="15" key="1">
    <citation type="journal article" date="2018" name="Nat. Microbiol.">
        <title>Leveraging single-cell genomics to expand the fungal tree of life.</title>
        <authorList>
            <person name="Ahrendt S.R."/>
            <person name="Quandt C.A."/>
            <person name="Ciobanu D."/>
            <person name="Clum A."/>
            <person name="Salamov A."/>
            <person name="Andreopoulos B."/>
            <person name="Cheng J.F."/>
            <person name="Woyke T."/>
            <person name="Pelin A."/>
            <person name="Henrissat B."/>
            <person name="Reynolds N.K."/>
            <person name="Benny G.L."/>
            <person name="Smith M.E."/>
            <person name="James T.Y."/>
            <person name="Grigoriev I.V."/>
        </authorList>
    </citation>
    <scope>NUCLEOTIDE SEQUENCE [LARGE SCALE GENOMIC DNA]</scope>
</reference>
<dbReference type="GO" id="GO:0061908">
    <property type="term" value="C:phagophore"/>
    <property type="evidence" value="ECO:0007669"/>
    <property type="project" value="TreeGrafter"/>
</dbReference>
<evidence type="ECO:0000313" key="15">
    <source>
        <dbReference type="Proteomes" id="UP000267251"/>
    </source>
</evidence>
<feature type="compositionally biased region" description="Acidic residues" evidence="12">
    <location>
        <begin position="507"/>
        <end position="520"/>
    </location>
</feature>
<dbReference type="InterPro" id="IPR031731">
    <property type="entry name" value="CX9C"/>
</dbReference>
<comment type="catalytic activity">
    <reaction evidence="11">
        <text>a 1,2-diacyl-sn-glycero-3-phosphoethanolamine(in) = a 1,2-diacyl-sn-glycero-3-phosphoethanolamine(out)</text>
        <dbReference type="Rhea" id="RHEA:38895"/>
        <dbReference type="ChEBI" id="CHEBI:64612"/>
    </reaction>
</comment>
<feature type="region of interest" description="Disordered" evidence="12">
    <location>
        <begin position="334"/>
        <end position="383"/>
    </location>
</feature>
<feature type="region of interest" description="Disordered" evidence="12">
    <location>
        <begin position="734"/>
        <end position="762"/>
    </location>
</feature>
<dbReference type="Proteomes" id="UP000267251">
    <property type="component" value="Unassembled WGS sequence"/>
</dbReference>
<dbReference type="EMBL" id="KZ988294">
    <property type="protein sequence ID" value="RKP12545.1"/>
    <property type="molecule type" value="Genomic_DNA"/>
</dbReference>
<keyword evidence="5" id="KW-0813">Transport</keyword>
<feature type="domain" description="IMS import disulfide relay-system CHCH-CHCH-like Cx9C" evidence="13">
    <location>
        <begin position="1008"/>
        <end position="1049"/>
    </location>
</feature>
<evidence type="ECO:0000313" key="14">
    <source>
        <dbReference type="EMBL" id="RKP12545.1"/>
    </source>
</evidence>
<dbReference type="GO" id="GO:0034045">
    <property type="term" value="C:phagophore assembly site membrane"/>
    <property type="evidence" value="ECO:0007669"/>
    <property type="project" value="UniProtKB-SubCell"/>
</dbReference>
<dbReference type="PROSITE" id="PS51808">
    <property type="entry name" value="CHCH"/>
    <property type="match status" value="1"/>
</dbReference>
<comment type="similarity">
    <text evidence="3">Belongs to the ATG2 family.</text>
</comment>
<evidence type="ECO:0000256" key="5">
    <source>
        <dbReference type="ARBA" id="ARBA00022448"/>
    </source>
</evidence>
<dbReference type="PANTHER" id="PTHR13190">
    <property type="entry name" value="AUTOPHAGY-RELATED 2, ISOFORM A"/>
    <property type="match status" value="1"/>
</dbReference>
<dbReference type="InterPro" id="IPR026849">
    <property type="entry name" value="ATG2"/>
</dbReference>
<keyword evidence="8" id="KW-0445">Lipid transport</keyword>
<keyword evidence="15" id="KW-1185">Reference proteome</keyword>
<feature type="compositionally biased region" description="Basic and acidic residues" evidence="12">
    <location>
        <begin position="750"/>
        <end position="760"/>
    </location>
</feature>
<dbReference type="Pfam" id="PF13329">
    <property type="entry name" value="ATG2_CAD"/>
    <property type="match status" value="1"/>
</dbReference>
<feature type="region of interest" description="Disordered" evidence="12">
    <location>
        <begin position="109"/>
        <end position="143"/>
    </location>
</feature>
<gene>
    <name evidence="14" type="ORF">BJ684DRAFT_20927</name>
</gene>
<dbReference type="Gene3D" id="1.10.287.2900">
    <property type="match status" value="1"/>
</dbReference>
<dbReference type="GO" id="GO:0005789">
    <property type="term" value="C:endoplasmic reticulum membrane"/>
    <property type="evidence" value="ECO:0007669"/>
    <property type="project" value="UniProtKB-SubCell"/>
</dbReference>
<evidence type="ECO:0000256" key="4">
    <source>
        <dbReference type="ARBA" id="ARBA00018070"/>
    </source>
</evidence>
<dbReference type="GO" id="GO:0061709">
    <property type="term" value="P:reticulophagy"/>
    <property type="evidence" value="ECO:0007669"/>
    <property type="project" value="TreeGrafter"/>
</dbReference>
<dbReference type="PANTHER" id="PTHR13190:SF1">
    <property type="entry name" value="AUTOPHAGY-RELATED 2, ISOFORM A"/>
    <property type="match status" value="1"/>
</dbReference>
<keyword evidence="7" id="KW-0072">Autophagy</keyword>
<dbReference type="GO" id="GO:0043495">
    <property type="term" value="F:protein-membrane adaptor activity"/>
    <property type="evidence" value="ECO:0007669"/>
    <property type="project" value="TreeGrafter"/>
</dbReference>
<dbReference type="GO" id="GO:0032266">
    <property type="term" value="F:phosphatidylinositol-3-phosphate binding"/>
    <property type="evidence" value="ECO:0007669"/>
    <property type="project" value="TreeGrafter"/>
</dbReference>
<proteinExistence type="inferred from homology"/>
<evidence type="ECO:0000256" key="8">
    <source>
        <dbReference type="ARBA" id="ARBA00023055"/>
    </source>
</evidence>
<protein>
    <recommendedName>
        <fullName evidence="4">Autophagy-related protein 2</fullName>
    </recommendedName>
</protein>
<dbReference type="Pfam" id="PF16860">
    <property type="entry name" value="CX9C"/>
    <property type="match status" value="1"/>
</dbReference>
<dbReference type="GO" id="GO:0000422">
    <property type="term" value="P:autophagy of mitochondrion"/>
    <property type="evidence" value="ECO:0007669"/>
    <property type="project" value="TreeGrafter"/>
</dbReference>
<name>A0A4P9Y1A1_9FUNG</name>
<evidence type="ECO:0000256" key="10">
    <source>
        <dbReference type="ARBA" id="ARBA00024479"/>
    </source>
</evidence>
<dbReference type="GO" id="GO:0006869">
    <property type="term" value="P:lipid transport"/>
    <property type="evidence" value="ECO:0007669"/>
    <property type="project" value="UniProtKB-KW"/>
</dbReference>
<evidence type="ECO:0000256" key="7">
    <source>
        <dbReference type="ARBA" id="ARBA00023006"/>
    </source>
</evidence>
<feature type="region of interest" description="Disordered" evidence="12">
    <location>
        <begin position="254"/>
        <end position="276"/>
    </location>
</feature>
<organism evidence="14 15">
    <name type="scientific">Piptocephalis cylindrospora</name>
    <dbReference type="NCBI Taxonomy" id="1907219"/>
    <lineage>
        <taxon>Eukaryota</taxon>
        <taxon>Fungi</taxon>
        <taxon>Fungi incertae sedis</taxon>
        <taxon>Zoopagomycota</taxon>
        <taxon>Zoopagomycotina</taxon>
        <taxon>Zoopagomycetes</taxon>
        <taxon>Zoopagales</taxon>
        <taxon>Piptocephalidaceae</taxon>
        <taxon>Piptocephalis</taxon>
    </lineage>
</organism>
<sequence>MMQGWPSLPAWGIPLTLQKRLVKFLVKRAVGRFLLREPDLEDLEVQLTEGRVQLRSLALNIQAINALFPSLPLEVTRGEIGEISLTIPWRSIWTGECLVQIHHILLTLEPSRHSPPPSPSSTTSTSSPTDDMDASSNPHSQGLDHSMMMMEASVDLADDFLRSSPLPPDEQDLLTASFYSAPSSPTLSSQIPPSIPNHPIKDSQVSGASFGREASWSGEPGTEGLQMLAGLIDSILARIRVVIEDIHVQIHVSTGPLSQEEEEKTKEEEEEDDGGKSIIDIHLSHISYVDSARSTTMEKKDVDPTGPGTFFGVPDELSKSILIGPIRITMGRASTYPAEPLDEIDSPTKERGRAGDPSPETTQSRSASVDSHQSATSLASVRTVLPVNTENSTMGHSISSLRPGIQENAYSGSTDQAPNSPILFFTTLGKGNWLRFRIRSRGAEPIDRMDGVGPREGKRAWEGEGRMEELFFILSPIHLRILFSLIQSMEGEVKISEKSRSSKYHGEEEDTGGWDEDFELTDPTHIPRQGRTRSRWGGRRGVGKWDDLIPDHHPSRKHREIEEDEGLDALVGQVAASVGTPSSSHPSFGPHVPLNTLPRTREPLVSSNAELGRKSRAPASFPRPSPDAHGERRGRLSVGIGKTRLFLLVHDPDPDQALALDGLGEEGDEGIVEEVLQDIHHLVARIPGIHLEWQQPGSVGRVRGEGGGAQMKVGDFLLEEWVAHDSSASYQPILWKSPAGDSSHPPRSTMAEEPKRDKEGFPLYEPWTHPQSLSPDPSTDPPILWVKYDVAQKMCQGGCLPLMASLDMEMVNRWSTALKSIPDLKSPPHPISTPRKLSATNRKSIQFQWTLPRCRIRLGSHYPKDVDDRQDGGGGPGWMVIDLRDIHARYGRSAGHDQEGDVWGLELGQFYVHHEDPAAPHSLGLVQAREILLEVKMASRKALSRSLRVGMGLEGGGGEAELLEQVELWPPNADIMTDVLLIMVTFYSPKIHLLPSYIICIHMENIIDQVQKHCPAQLNAYTQCVEDHPGDWETKCAEKRRLLRLCSEDNITVLRKVKEQCRKVAFDFDVCQAQEEDPTRCIEALKKLHTCAESVKAEEAIGKGGNLAGKDQK</sequence>
<dbReference type="GO" id="GO:0034727">
    <property type="term" value="P:piecemeal microautophagy of the nucleus"/>
    <property type="evidence" value="ECO:0007669"/>
    <property type="project" value="TreeGrafter"/>
</dbReference>
<feature type="compositionally biased region" description="Polar residues" evidence="12">
    <location>
        <begin position="359"/>
        <end position="383"/>
    </location>
</feature>
<feature type="region of interest" description="Disordered" evidence="12">
    <location>
        <begin position="577"/>
        <end position="634"/>
    </location>
</feature>
<keyword evidence="9" id="KW-0472">Membrane</keyword>
<feature type="region of interest" description="Disordered" evidence="12">
    <location>
        <begin position="496"/>
        <end position="538"/>
    </location>
</feature>
<evidence type="ECO:0000256" key="6">
    <source>
        <dbReference type="ARBA" id="ARBA00022824"/>
    </source>
</evidence>
<comment type="subcellular location">
    <subcellularLocation>
        <location evidence="1">Endoplasmic reticulum membrane</location>
        <topology evidence="1">Peripheral membrane protein</topology>
    </subcellularLocation>
    <subcellularLocation>
        <location evidence="2">Preautophagosomal structure membrane</location>
        <topology evidence="2">Peripheral membrane protein</topology>
    </subcellularLocation>
</comment>
<evidence type="ECO:0000256" key="12">
    <source>
        <dbReference type="SAM" id="MobiDB-lite"/>
    </source>
</evidence>
<comment type="catalytic activity">
    <reaction evidence="10">
        <text>a 1,2-diacyl-sn-glycero-3-phospho-L-serine(in) = a 1,2-diacyl-sn-glycero-3-phospho-L-serine(out)</text>
        <dbReference type="Rhea" id="RHEA:38663"/>
        <dbReference type="ChEBI" id="CHEBI:57262"/>
    </reaction>
</comment>
<evidence type="ECO:0000256" key="3">
    <source>
        <dbReference type="ARBA" id="ARBA00009714"/>
    </source>
</evidence>